<proteinExistence type="predicted"/>
<dbReference type="EMBL" id="JAAVMX010000007">
    <property type="protein sequence ID" value="KAF4506671.1"/>
    <property type="molecule type" value="Genomic_DNA"/>
</dbReference>
<protein>
    <submittedName>
        <fullName evidence="2">Uncharacterized protein</fullName>
    </submittedName>
</protein>
<evidence type="ECO:0000256" key="1">
    <source>
        <dbReference type="SAM" id="MobiDB-lite"/>
    </source>
</evidence>
<name>A0A8H4LWU2_9HYPO</name>
<gene>
    <name evidence="2" type="ORF">G6O67_006734</name>
</gene>
<dbReference type="OrthoDB" id="408631at2759"/>
<accession>A0A8H4LWU2</accession>
<evidence type="ECO:0000313" key="3">
    <source>
        <dbReference type="Proteomes" id="UP000557566"/>
    </source>
</evidence>
<dbReference type="InterPro" id="IPR029058">
    <property type="entry name" value="AB_hydrolase_fold"/>
</dbReference>
<dbReference type="SUPFAM" id="SSF53474">
    <property type="entry name" value="alpha/beta-Hydrolases"/>
    <property type="match status" value="1"/>
</dbReference>
<dbReference type="Proteomes" id="UP000557566">
    <property type="component" value="Unassembled WGS sequence"/>
</dbReference>
<reference evidence="2 3" key="1">
    <citation type="journal article" date="2020" name="Genome Biol. Evol.">
        <title>A new high-quality draft genome assembly of the Chinese cordyceps Ophiocordyceps sinensis.</title>
        <authorList>
            <person name="Shu R."/>
            <person name="Zhang J."/>
            <person name="Meng Q."/>
            <person name="Zhang H."/>
            <person name="Zhou G."/>
            <person name="Li M."/>
            <person name="Wu P."/>
            <person name="Zhao Y."/>
            <person name="Chen C."/>
            <person name="Qin Q."/>
        </authorList>
    </citation>
    <scope>NUCLEOTIDE SEQUENCE [LARGE SCALE GENOMIC DNA]</scope>
    <source>
        <strain evidence="2 3">IOZ07</strain>
    </source>
</reference>
<dbReference type="Gene3D" id="3.40.50.1820">
    <property type="entry name" value="alpha/beta hydrolase"/>
    <property type="match status" value="1"/>
</dbReference>
<comment type="caution">
    <text evidence="2">The sequence shown here is derived from an EMBL/GenBank/DDBJ whole genome shotgun (WGS) entry which is preliminary data.</text>
</comment>
<evidence type="ECO:0000313" key="2">
    <source>
        <dbReference type="EMBL" id="KAF4506671.1"/>
    </source>
</evidence>
<feature type="region of interest" description="Disordered" evidence="1">
    <location>
        <begin position="1"/>
        <end position="29"/>
    </location>
</feature>
<dbReference type="AlphaFoldDB" id="A0A8H4LWU2"/>
<organism evidence="2 3">
    <name type="scientific">Ophiocordyceps sinensis</name>
    <dbReference type="NCBI Taxonomy" id="72228"/>
    <lineage>
        <taxon>Eukaryota</taxon>
        <taxon>Fungi</taxon>
        <taxon>Dikarya</taxon>
        <taxon>Ascomycota</taxon>
        <taxon>Pezizomycotina</taxon>
        <taxon>Sordariomycetes</taxon>
        <taxon>Hypocreomycetidae</taxon>
        <taxon>Hypocreales</taxon>
        <taxon>Ophiocordycipitaceae</taxon>
        <taxon>Ophiocordyceps</taxon>
    </lineage>
</organism>
<sequence>MMTSIILPKRSSNHGHGSAPSAMLGSRQPSASPAIVVGCRGNETLACMRKVPAGQLVEGMARTKMTAWPVVDNLTVPANRGAAWREARVAKGARVDEQHSPGRTGPGEPQYYDAALLRGPSPRATRRLRQRDAILSLYRSKPGLETDFDVAAAILTDSVWQCPQQILANVSASAGLSVWRSYINATVAELLPEKFRFLGRFHGSDLVLLFGSATFELTTRLYAFGNHLRGVIGRFVRNPHGGPGWPAVGSSYAPFDVAVLGDVGEQRSAGATRTRRTWTRTVPCFRHLKSKRVLSLRLLKVLRESSQLYFVCNL</sequence>
<keyword evidence="3" id="KW-1185">Reference proteome</keyword>